<dbReference type="AlphaFoldDB" id="A0A800NFF7"/>
<reference evidence="1 2" key="1">
    <citation type="journal article" date="2020" name="G3 (Bethesda)">
        <title>Whole Genome Sequencing and Comparative Genomics of Two Nematicidal Bacillus Strains Reveals a Wide Range of Possible Virulence Factors.</title>
        <authorList>
            <person name="Susic N."/>
            <person name="Janezic S."/>
            <person name="Rupnik M."/>
            <person name="Geric Stare B."/>
        </authorList>
    </citation>
    <scope>NUCLEOTIDE SEQUENCE [LARGE SCALE GENOMIC DNA]</scope>
    <source>
        <strain evidence="1 2">I-1582</strain>
    </source>
</reference>
<gene>
    <name evidence="1" type="ORF">KIS1582_0335</name>
</gene>
<sequence length="43" mass="4988">MWVSDWPLDCDKKFLNPGEAALLPGLLFTNNFYKRKNRQSMAA</sequence>
<proteinExistence type="predicted"/>
<dbReference type="Proteomes" id="UP000465778">
    <property type="component" value="Unassembled WGS sequence"/>
</dbReference>
<evidence type="ECO:0000313" key="2">
    <source>
        <dbReference type="Proteomes" id="UP000465778"/>
    </source>
</evidence>
<evidence type="ECO:0000313" key="1">
    <source>
        <dbReference type="EMBL" id="KAF0825662.1"/>
    </source>
</evidence>
<accession>A0A800NFF7</accession>
<dbReference type="EMBL" id="VDEM01000002">
    <property type="protein sequence ID" value="KAF0825662.1"/>
    <property type="molecule type" value="Genomic_DNA"/>
</dbReference>
<comment type="caution">
    <text evidence="1">The sequence shown here is derived from an EMBL/GenBank/DDBJ whole genome shotgun (WGS) entry which is preliminary data.</text>
</comment>
<name>A0A800NFF7_CYTFI</name>
<protein>
    <submittedName>
        <fullName evidence="1">Uncharacterized protein</fullName>
    </submittedName>
</protein>
<organism evidence="1 2">
    <name type="scientific">Cytobacillus firmus</name>
    <name type="common">Bacillus firmus</name>
    <dbReference type="NCBI Taxonomy" id="1399"/>
    <lineage>
        <taxon>Bacteria</taxon>
        <taxon>Bacillati</taxon>
        <taxon>Bacillota</taxon>
        <taxon>Bacilli</taxon>
        <taxon>Bacillales</taxon>
        <taxon>Bacillaceae</taxon>
        <taxon>Cytobacillus</taxon>
    </lineage>
</organism>